<name>A0A0D9WE42_9ORYZ</name>
<dbReference type="GO" id="GO:0004672">
    <property type="term" value="F:protein kinase activity"/>
    <property type="evidence" value="ECO:0007669"/>
    <property type="project" value="InterPro"/>
</dbReference>
<dbReference type="EnsemblPlants" id="LPERR05G06560.1">
    <property type="protein sequence ID" value="LPERR05G06560.1"/>
    <property type="gene ID" value="LPERR05G06560"/>
</dbReference>
<feature type="signal peptide" evidence="19">
    <location>
        <begin position="1"/>
        <end position="24"/>
    </location>
</feature>
<evidence type="ECO:0000256" key="16">
    <source>
        <dbReference type="ARBA" id="ARBA00023180"/>
    </source>
</evidence>
<keyword evidence="16" id="KW-0325">Glycoprotein</keyword>
<dbReference type="InterPro" id="IPR011009">
    <property type="entry name" value="Kinase-like_dom_sf"/>
</dbReference>
<keyword evidence="7" id="KW-0812">Transmembrane</keyword>
<feature type="compositionally biased region" description="Low complexity" evidence="18">
    <location>
        <begin position="768"/>
        <end position="780"/>
    </location>
</feature>
<dbReference type="PROSITE" id="PS51473">
    <property type="entry name" value="GNK2"/>
    <property type="match status" value="1"/>
</dbReference>
<dbReference type="Gene3D" id="1.10.510.10">
    <property type="entry name" value="Transferase(Phosphotransferase) domain 1"/>
    <property type="match status" value="2"/>
</dbReference>
<keyword evidence="23" id="KW-1185">Reference proteome</keyword>
<dbReference type="SMART" id="SM00220">
    <property type="entry name" value="S_TKc"/>
    <property type="match status" value="1"/>
</dbReference>
<dbReference type="Proteomes" id="UP000032180">
    <property type="component" value="Chromosome 5"/>
</dbReference>
<dbReference type="Pfam" id="PF07714">
    <property type="entry name" value="PK_Tyr_Ser-Thr"/>
    <property type="match status" value="1"/>
</dbReference>
<feature type="compositionally biased region" description="Polar residues" evidence="18">
    <location>
        <begin position="781"/>
        <end position="799"/>
    </location>
</feature>
<evidence type="ECO:0000256" key="18">
    <source>
        <dbReference type="SAM" id="MobiDB-lite"/>
    </source>
</evidence>
<dbReference type="InterPro" id="IPR001245">
    <property type="entry name" value="Ser-Thr/Tyr_kinase_cat_dom"/>
</dbReference>
<evidence type="ECO:0000256" key="8">
    <source>
        <dbReference type="ARBA" id="ARBA00022729"/>
    </source>
</evidence>
<evidence type="ECO:0000256" key="1">
    <source>
        <dbReference type="ARBA" id="ARBA00004251"/>
    </source>
</evidence>
<evidence type="ECO:0000256" key="19">
    <source>
        <dbReference type="SAM" id="SignalP"/>
    </source>
</evidence>
<evidence type="ECO:0000256" key="15">
    <source>
        <dbReference type="ARBA" id="ARBA00023170"/>
    </source>
</evidence>
<evidence type="ECO:0000256" key="4">
    <source>
        <dbReference type="ARBA" id="ARBA00022475"/>
    </source>
</evidence>
<reference evidence="23" key="2">
    <citation type="submission" date="2013-12" db="EMBL/GenBank/DDBJ databases">
        <authorList>
            <person name="Yu Y."/>
            <person name="Lee S."/>
            <person name="de Baynast K."/>
            <person name="Wissotski M."/>
            <person name="Liu L."/>
            <person name="Talag J."/>
            <person name="Goicoechea J."/>
            <person name="Angelova A."/>
            <person name="Jetty R."/>
            <person name="Kudrna D."/>
            <person name="Golser W."/>
            <person name="Rivera L."/>
            <person name="Zhang J."/>
            <person name="Wing R."/>
        </authorList>
    </citation>
    <scope>NUCLEOTIDE SEQUENCE</scope>
</reference>
<dbReference type="InterPro" id="IPR017441">
    <property type="entry name" value="Protein_kinase_ATP_BS"/>
</dbReference>
<dbReference type="HOGENOM" id="CLU_352117_0_0_1"/>
<keyword evidence="13" id="KW-1133">Transmembrane helix</keyword>
<dbReference type="Pfam" id="PF01657">
    <property type="entry name" value="Stress-antifung"/>
    <property type="match status" value="2"/>
</dbReference>
<evidence type="ECO:0000256" key="11">
    <source>
        <dbReference type="ARBA" id="ARBA00022777"/>
    </source>
</evidence>
<dbReference type="STRING" id="77586.A0A0D9WE42"/>
<dbReference type="CDD" id="cd23509">
    <property type="entry name" value="Gnk2-like"/>
    <property type="match status" value="2"/>
</dbReference>
<keyword evidence="4" id="KW-1003">Cell membrane</keyword>
<evidence type="ECO:0000313" key="22">
    <source>
        <dbReference type="EnsemblPlants" id="LPERR05G06560.1"/>
    </source>
</evidence>
<dbReference type="GO" id="GO:0005524">
    <property type="term" value="F:ATP binding"/>
    <property type="evidence" value="ECO:0007669"/>
    <property type="project" value="UniProtKB-UniRule"/>
</dbReference>
<protein>
    <recommendedName>
        <fullName evidence="24">Protein kinase domain-containing protein</fullName>
    </recommendedName>
</protein>
<evidence type="ECO:0000256" key="17">
    <source>
        <dbReference type="PROSITE-ProRule" id="PRU10141"/>
    </source>
</evidence>
<feature type="binding site" evidence="17">
    <location>
        <position position="264"/>
    </location>
    <ligand>
        <name>ATP</name>
        <dbReference type="ChEBI" id="CHEBI:30616"/>
    </ligand>
</feature>
<sequence>MRHLPNVVVLISLLALFQSTISDAAGAPQLQALNCSTAGNYSSTDAYAVNLNQLLAAMPKNAVSNNGGFFKGTVGALAATVYGLALCSADFSRADCNDRLTATTASAGGMVKLCPGSTAAAAMFDQYNVCEDRCKRVLREHLQRELEAGFGLPECAGGNLAASQTRPYALVQCTWDLPSDRCKACLGTLSASASDLFAIAQDGEQKSYSCRVRYSNSSFTVVPLVTASQNATSYFSHEKKIGEGAFGVVYEAELKELKIPVAVKRILRVDERAVKDYKNEIRIIGTLSHPNLLPFVGSCDENGELLLVYELIPNGSLDSHLHDTNTVLSWNRRYKIAFGMASALKYLHEHESDRFVLHRDIKPSNVMLDEEFNAKVGDFGLVKQLPANGTSHSMTLIIGPLGYIEPEYINTGKASKASDLYSFGVVLLELASGKRPEYVQDNEQMVNTLVDKVGELDGRNELLLAADPRLDGNYDREQMVRVMRIGLQCVQPDRRQRPSSKQVHDYLTGKVSVPQLHGQSKRATISQAIQGMRDSYMFPWRSLVMFYQLQPQIFRKYLDGVHMVRSIKVNWEIILDIASALVYLQTAHDTCILHRDIKPSNVMLDGSYGAKLGDFGLVREIDQDSTSKTLTVGGTPGYLEPEYYSTKQASRESDIYSFGVAMLQMVLGEKPSHEIRGDELKNLFVEKAQNWFNTNKILHKVDKRLNGNFNKEEMERVIHAGILCVHKDRDMRPSCTQLINHLKGLVPITQILAPTIQDASPMQDADVGSSTAAGPPSAASITRQDSDTLMLTARPSFTR</sequence>
<keyword evidence="9" id="KW-0677">Repeat</keyword>
<organism evidence="22 23">
    <name type="scientific">Leersia perrieri</name>
    <dbReference type="NCBI Taxonomy" id="77586"/>
    <lineage>
        <taxon>Eukaryota</taxon>
        <taxon>Viridiplantae</taxon>
        <taxon>Streptophyta</taxon>
        <taxon>Embryophyta</taxon>
        <taxon>Tracheophyta</taxon>
        <taxon>Spermatophyta</taxon>
        <taxon>Magnoliopsida</taxon>
        <taxon>Liliopsida</taxon>
        <taxon>Poales</taxon>
        <taxon>Poaceae</taxon>
        <taxon>BOP clade</taxon>
        <taxon>Oryzoideae</taxon>
        <taxon>Oryzeae</taxon>
        <taxon>Oryzinae</taxon>
        <taxon>Leersia</taxon>
    </lineage>
</organism>
<dbReference type="CDD" id="cd14066">
    <property type="entry name" value="STKc_IRAK"/>
    <property type="match status" value="1"/>
</dbReference>
<comment type="similarity">
    <text evidence="2">In the N-terminal section; belongs to the leguminous lectin family.</text>
</comment>
<evidence type="ECO:0000259" key="21">
    <source>
        <dbReference type="PROSITE" id="PS51473"/>
    </source>
</evidence>
<dbReference type="InterPro" id="IPR000719">
    <property type="entry name" value="Prot_kinase_dom"/>
</dbReference>
<dbReference type="PROSITE" id="PS00107">
    <property type="entry name" value="PROTEIN_KINASE_ATP"/>
    <property type="match status" value="1"/>
</dbReference>
<keyword evidence="10 17" id="KW-0547">Nucleotide-binding</keyword>
<dbReference type="InterPro" id="IPR008271">
    <property type="entry name" value="Ser/Thr_kinase_AS"/>
</dbReference>
<dbReference type="GO" id="GO:0005886">
    <property type="term" value="C:plasma membrane"/>
    <property type="evidence" value="ECO:0007669"/>
    <property type="project" value="UniProtKB-SubCell"/>
</dbReference>
<evidence type="ECO:0000256" key="5">
    <source>
        <dbReference type="ARBA" id="ARBA00022527"/>
    </source>
</evidence>
<keyword evidence="6" id="KW-0808">Transferase</keyword>
<dbReference type="Gene3D" id="3.30.430.20">
    <property type="entry name" value="Gnk2 domain, C-X8-C-X2-C motif"/>
    <property type="match status" value="2"/>
</dbReference>
<feature type="domain" description="Protein kinase" evidence="20">
    <location>
        <begin position="235"/>
        <end position="507"/>
    </location>
</feature>
<dbReference type="PROSITE" id="PS00108">
    <property type="entry name" value="PROTEIN_KINASE_ST"/>
    <property type="match status" value="2"/>
</dbReference>
<evidence type="ECO:0000256" key="12">
    <source>
        <dbReference type="ARBA" id="ARBA00022840"/>
    </source>
</evidence>
<keyword evidence="12 17" id="KW-0067">ATP-binding</keyword>
<keyword evidence="11" id="KW-0418">Kinase</keyword>
<keyword evidence="8 19" id="KW-0732">Signal</keyword>
<dbReference type="PROSITE" id="PS50011">
    <property type="entry name" value="PROTEIN_KINASE_DOM"/>
    <property type="match status" value="2"/>
</dbReference>
<dbReference type="PANTHER" id="PTHR27007">
    <property type="match status" value="1"/>
</dbReference>
<dbReference type="InterPro" id="IPR038408">
    <property type="entry name" value="GNK2_sf"/>
</dbReference>
<evidence type="ECO:0000256" key="3">
    <source>
        <dbReference type="ARBA" id="ARBA00010217"/>
    </source>
</evidence>
<reference evidence="22" key="3">
    <citation type="submission" date="2015-04" db="UniProtKB">
        <authorList>
            <consortium name="EnsemblPlants"/>
        </authorList>
    </citation>
    <scope>IDENTIFICATION</scope>
</reference>
<keyword evidence="14" id="KW-0472">Membrane</keyword>
<feature type="domain" description="Gnk2-homologous" evidence="21">
    <location>
        <begin position="29"/>
        <end position="139"/>
    </location>
</feature>
<feature type="domain" description="Protein kinase" evidence="20">
    <location>
        <begin position="500"/>
        <end position="744"/>
    </location>
</feature>
<evidence type="ECO:0000256" key="2">
    <source>
        <dbReference type="ARBA" id="ARBA00008536"/>
    </source>
</evidence>
<dbReference type="InterPro" id="IPR002902">
    <property type="entry name" value="GNK2"/>
</dbReference>
<evidence type="ECO:0000256" key="13">
    <source>
        <dbReference type="ARBA" id="ARBA00022989"/>
    </source>
</evidence>
<dbReference type="Gene3D" id="3.30.200.20">
    <property type="entry name" value="Phosphorylase Kinase, domain 1"/>
    <property type="match status" value="1"/>
</dbReference>
<dbReference type="Gramene" id="LPERR05G06560.1">
    <property type="protein sequence ID" value="LPERR05G06560.1"/>
    <property type="gene ID" value="LPERR05G06560"/>
</dbReference>
<keyword evidence="5" id="KW-0723">Serine/threonine-protein kinase</keyword>
<evidence type="ECO:0000256" key="9">
    <source>
        <dbReference type="ARBA" id="ARBA00022737"/>
    </source>
</evidence>
<dbReference type="GO" id="GO:0002229">
    <property type="term" value="P:defense response to oomycetes"/>
    <property type="evidence" value="ECO:0007669"/>
    <property type="project" value="UniProtKB-ARBA"/>
</dbReference>
<reference evidence="22 23" key="1">
    <citation type="submission" date="2012-08" db="EMBL/GenBank/DDBJ databases">
        <title>Oryza genome evolution.</title>
        <authorList>
            <person name="Wing R.A."/>
        </authorList>
    </citation>
    <scope>NUCLEOTIDE SEQUENCE</scope>
</reference>
<dbReference type="InterPro" id="IPR050528">
    <property type="entry name" value="L-type_Lectin-RKs"/>
</dbReference>
<keyword evidence="15" id="KW-0675">Receptor</keyword>
<feature type="chain" id="PRO_5002348689" description="Protein kinase domain-containing protein" evidence="19">
    <location>
        <begin position="25"/>
        <end position="799"/>
    </location>
</feature>
<evidence type="ECO:0000256" key="14">
    <source>
        <dbReference type="ARBA" id="ARBA00023136"/>
    </source>
</evidence>
<evidence type="ECO:0008006" key="24">
    <source>
        <dbReference type="Google" id="ProtNLM"/>
    </source>
</evidence>
<dbReference type="SUPFAM" id="SSF56112">
    <property type="entry name" value="Protein kinase-like (PK-like)"/>
    <property type="match status" value="2"/>
</dbReference>
<comment type="subcellular location">
    <subcellularLocation>
        <location evidence="1">Cell membrane</location>
        <topology evidence="1">Single-pass type I membrane protein</topology>
    </subcellularLocation>
</comment>
<dbReference type="FunFam" id="1.10.510.10:FF:000240">
    <property type="entry name" value="Lectin-domain containing receptor kinase A4.3"/>
    <property type="match status" value="2"/>
</dbReference>
<feature type="region of interest" description="Disordered" evidence="18">
    <location>
        <begin position="760"/>
        <end position="799"/>
    </location>
</feature>
<evidence type="ECO:0000259" key="20">
    <source>
        <dbReference type="PROSITE" id="PS50011"/>
    </source>
</evidence>
<evidence type="ECO:0000313" key="23">
    <source>
        <dbReference type="Proteomes" id="UP000032180"/>
    </source>
</evidence>
<proteinExistence type="inferred from homology"/>
<evidence type="ECO:0000256" key="10">
    <source>
        <dbReference type="ARBA" id="ARBA00022741"/>
    </source>
</evidence>
<accession>A0A0D9WE42</accession>
<comment type="similarity">
    <text evidence="3">In the C-terminal section; belongs to the protein kinase superfamily. Ser/Thr protein kinase family.</text>
</comment>
<evidence type="ECO:0000256" key="7">
    <source>
        <dbReference type="ARBA" id="ARBA00022692"/>
    </source>
</evidence>
<evidence type="ECO:0000256" key="6">
    <source>
        <dbReference type="ARBA" id="ARBA00022679"/>
    </source>
</evidence>
<dbReference type="Pfam" id="PF00069">
    <property type="entry name" value="Pkinase"/>
    <property type="match status" value="1"/>
</dbReference>
<dbReference type="AlphaFoldDB" id="A0A0D9WE42"/>